<evidence type="ECO:0000259" key="1">
    <source>
        <dbReference type="Pfam" id="PF23304"/>
    </source>
</evidence>
<dbReference type="EMBL" id="CAUEEQ010031623">
    <property type="protein sequence ID" value="CAJ0950393.1"/>
    <property type="molecule type" value="Genomic_DNA"/>
</dbReference>
<gene>
    <name evidence="2" type="ORF">RIMI_LOCUS13005987</name>
</gene>
<dbReference type="InterPro" id="IPR056419">
    <property type="entry name" value="GAE_BBS1"/>
</dbReference>
<reference evidence="2" key="1">
    <citation type="submission" date="2023-07" db="EMBL/GenBank/DDBJ databases">
        <authorList>
            <person name="Stuckert A."/>
        </authorList>
    </citation>
    <scope>NUCLEOTIDE SEQUENCE</scope>
</reference>
<feature type="domain" description="Bardet-Biedl syndrome 1 protein GAE" evidence="1">
    <location>
        <begin position="193"/>
        <end position="293"/>
    </location>
</feature>
<protein>
    <recommendedName>
        <fullName evidence="1">Bardet-Biedl syndrome 1 protein GAE domain-containing protein</fullName>
    </recommendedName>
</protein>
<evidence type="ECO:0000313" key="3">
    <source>
        <dbReference type="Proteomes" id="UP001176940"/>
    </source>
</evidence>
<dbReference type="Proteomes" id="UP001176940">
    <property type="component" value="Unassembled WGS sequence"/>
</dbReference>
<dbReference type="PANTHER" id="PTHR20870:SF0">
    <property type="entry name" value="BARDET-BIEDL SYNDROME 1 PROTEIN"/>
    <property type="match status" value="1"/>
</dbReference>
<comment type="caution">
    <text evidence="2">The sequence shown here is derived from an EMBL/GenBank/DDBJ whole genome shotgun (WGS) entry which is preliminary data.</text>
</comment>
<dbReference type="Pfam" id="PF23304">
    <property type="entry name" value="GAE_BBS1"/>
    <property type="match status" value="1"/>
</dbReference>
<keyword evidence="3" id="KW-1185">Reference proteome</keyword>
<dbReference type="InterPro" id="IPR028784">
    <property type="entry name" value="BBS1"/>
</dbReference>
<sequence length="413" mass="45959">MVRVQKNIIIGTSQETLLGYSQKGKRLWKVTLPASIMTMALLEQKSRSIQAVLVGLKNLEVHLYRDKNLLSIVSTPDIVTSLCFGRYGREDDTLIMTTRGGGLLIKILKRTAHFEDKDTTPGPPTGQSIKLNVPKKTKLYVDQTLRERENAVAMHRVFQMDLYRLRLSAARAYVKALDASLTPVSSTMQEPLTLNAAVQGIGPRFKIILNLQNTSVNRPSMQLLISFVYDEQLYQLRLAFFKVPLLVPGLNYPIETFVDCCTNKGISDVIKVFVLKEGRSAPLLTAHINMPQKLPRLKTNRVITDRSCQQFCCSTSIEQLFFFRAALSKGMTSDVLLSDSPLPAVRQWGADCQSAERLQSHPVNSTEFKRMCSSVDVTSLESAESPTGALCASGDRHILENPHNTGGFPSITL</sequence>
<accession>A0ABN9LXH3</accession>
<dbReference type="PANTHER" id="PTHR20870">
    <property type="entry name" value="BARDET-BIEDL SYNDROME 1 PROTEIN"/>
    <property type="match status" value="1"/>
</dbReference>
<evidence type="ECO:0000313" key="2">
    <source>
        <dbReference type="EMBL" id="CAJ0950393.1"/>
    </source>
</evidence>
<organism evidence="2 3">
    <name type="scientific">Ranitomeya imitator</name>
    <name type="common">mimic poison frog</name>
    <dbReference type="NCBI Taxonomy" id="111125"/>
    <lineage>
        <taxon>Eukaryota</taxon>
        <taxon>Metazoa</taxon>
        <taxon>Chordata</taxon>
        <taxon>Craniata</taxon>
        <taxon>Vertebrata</taxon>
        <taxon>Euteleostomi</taxon>
        <taxon>Amphibia</taxon>
        <taxon>Batrachia</taxon>
        <taxon>Anura</taxon>
        <taxon>Neobatrachia</taxon>
        <taxon>Hyloidea</taxon>
        <taxon>Dendrobatidae</taxon>
        <taxon>Dendrobatinae</taxon>
        <taxon>Ranitomeya</taxon>
    </lineage>
</organism>
<proteinExistence type="predicted"/>
<name>A0ABN9LXH3_9NEOB</name>